<dbReference type="Pfam" id="PF22700">
    <property type="entry name" value="MVD-like_N"/>
    <property type="match status" value="1"/>
</dbReference>
<evidence type="ECO:0000313" key="8">
    <source>
        <dbReference type="Proteomes" id="UP000000611"/>
    </source>
</evidence>
<reference evidence="7 8" key="1">
    <citation type="journal article" date="2008" name="PLoS Genet.">
        <title>The genome of Borrelia recurrentis, the agent of deadly louse-borne relapsing fever, is a degraded subset of tick-borne Borrelia duttonii.</title>
        <authorList>
            <person name="Lescot M."/>
            <person name="Audic S."/>
            <person name="Robert C."/>
            <person name="Nguyen T.T."/>
            <person name="Blanc G."/>
            <person name="Cutler S.J."/>
            <person name="Wincker P."/>
            <person name="Couloux A."/>
            <person name="Claverie J.-M."/>
            <person name="Raoult D."/>
            <person name="Drancourt M."/>
        </authorList>
    </citation>
    <scope>NUCLEOTIDE SEQUENCE [LARGE SCALE GENOMIC DNA]</scope>
    <source>
        <strain evidence="7 8">Ly</strain>
    </source>
</reference>
<organism evidence="7 8">
    <name type="scientific">Borrelia duttonii (strain Ly)</name>
    <dbReference type="NCBI Taxonomy" id="412419"/>
    <lineage>
        <taxon>Bacteria</taxon>
        <taxon>Pseudomonadati</taxon>
        <taxon>Spirochaetota</taxon>
        <taxon>Spirochaetia</taxon>
        <taxon>Spirochaetales</taxon>
        <taxon>Borreliaceae</taxon>
        <taxon>Borrelia</taxon>
    </lineage>
</organism>
<dbReference type="NCBIfam" id="TIGR01240">
    <property type="entry name" value="mevDPdecarb"/>
    <property type="match status" value="1"/>
</dbReference>
<dbReference type="InterPro" id="IPR036554">
    <property type="entry name" value="GHMP_kinase_C_sf"/>
</dbReference>
<dbReference type="EC" id="4.1.1.33" evidence="2"/>
<dbReference type="SUPFAM" id="SSF55060">
    <property type="entry name" value="GHMP Kinase, C-terminal domain"/>
    <property type="match status" value="1"/>
</dbReference>
<dbReference type="InterPro" id="IPR020568">
    <property type="entry name" value="Ribosomal_Su5_D2-typ_SF"/>
</dbReference>
<dbReference type="PANTHER" id="PTHR10977:SF3">
    <property type="entry name" value="DIPHOSPHOMEVALONATE DECARBOXYLASE"/>
    <property type="match status" value="1"/>
</dbReference>
<feature type="domain" description="Diphosphomevalonate decarboxylase-like N-terminal" evidence="6">
    <location>
        <begin position="9"/>
        <end position="150"/>
    </location>
</feature>
<dbReference type="KEGG" id="bdu:BDU_689"/>
<dbReference type="eggNOG" id="COG3407">
    <property type="taxonomic scope" value="Bacteria"/>
</dbReference>
<dbReference type="OrthoDB" id="5498344at2"/>
<dbReference type="SUPFAM" id="SSF54211">
    <property type="entry name" value="Ribosomal protein S5 domain 2-like"/>
    <property type="match status" value="1"/>
</dbReference>
<dbReference type="Gene3D" id="3.30.230.10">
    <property type="match status" value="1"/>
</dbReference>
<dbReference type="InterPro" id="IPR029765">
    <property type="entry name" value="Mev_diP_decarb"/>
</dbReference>
<protein>
    <recommendedName>
        <fullName evidence="2">diphosphomevalonate decarboxylase</fullName>
        <ecNumber evidence="2">4.1.1.33</ecNumber>
    </recommendedName>
</protein>
<dbReference type="AlphaFoldDB" id="B5RMN2"/>
<proteinExistence type="inferred from homology"/>
<dbReference type="PIRSF" id="PIRSF015950">
    <property type="entry name" value="Mev_P_decrbx"/>
    <property type="match status" value="1"/>
</dbReference>
<keyword evidence="3" id="KW-0444">Lipid biosynthesis</keyword>
<sequence>MKVKCKVNPSLALIKYWGKRDRFLNTPATSSIAVSVDKFYSITELVLSSRDEIILNSKSVVLQDREKKFFNYARKILNKLDIGFKIVSENNFPTSAGLASSSSGFASIAACILKYFDQFSYQKASELARIGSASASRAIYGGFTFLKEGALNAFQCNNYNCFNELCIIFAIVDGQEKEISSRTAMELCKQERFYWDAWIKSSQNIFKEALYFFLIGDFNKFGLRVIKSYQCMFALMLSSSIIYFKDSTINLIKYVAELRREGFSVFETMDAGPQVKILCLKKDLNLILPKLTKNFKDVDFVVSGIGSGLEWIR</sequence>
<dbReference type="HOGENOM" id="CLU_040369_0_0_12"/>
<comment type="similarity">
    <text evidence="1">Belongs to the diphosphomevalonate decarboxylase family.</text>
</comment>
<dbReference type="Gene3D" id="3.30.70.890">
    <property type="entry name" value="GHMP kinase, C-terminal domain"/>
    <property type="match status" value="1"/>
</dbReference>
<keyword evidence="8" id="KW-1185">Reference proteome</keyword>
<evidence type="ECO:0000256" key="4">
    <source>
        <dbReference type="ARBA" id="ARBA00023098"/>
    </source>
</evidence>
<evidence type="ECO:0000313" key="7">
    <source>
        <dbReference type="EMBL" id="ACH93618.1"/>
    </source>
</evidence>
<dbReference type="EMBL" id="CP000976">
    <property type="protein sequence ID" value="ACH93618.1"/>
    <property type="molecule type" value="Genomic_DNA"/>
</dbReference>
<gene>
    <name evidence="7" type="primary">mvaD</name>
    <name evidence="7" type="ordered locus">BDU_689</name>
</gene>
<dbReference type="InterPro" id="IPR005935">
    <property type="entry name" value="Mev_decarb"/>
</dbReference>
<dbReference type="InterPro" id="IPR053859">
    <property type="entry name" value="MVD-like_N"/>
</dbReference>
<evidence type="ECO:0000256" key="3">
    <source>
        <dbReference type="ARBA" id="ARBA00022516"/>
    </source>
</evidence>
<keyword evidence="4" id="KW-0443">Lipid metabolism</keyword>
<dbReference type="Proteomes" id="UP000000611">
    <property type="component" value="Chromosome"/>
</dbReference>
<accession>B5RMN2</accession>
<evidence type="ECO:0000259" key="6">
    <source>
        <dbReference type="Pfam" id="PF22700"/>
    </source>
</evidence>
<keyword evidence="5 7" id="KW-0456">Lyase</keyword>
<dbReference type="InterPro" id="IPR014721">
    <property type="entry name" value="Ribsml_uS5_D2-typ_fold_subgr"/>
</dbReference>
<dbReference type="STRING" id="412419.BDU_689"/>
<evidence type="ECO:0000256" key="1">
    <source>
        <dbReference type="ARBA" id="ARBA00008831"/>
    </source>
</evidence>
<dbReference type="GO" id="GO:0019287">
    <property type="term" value="P:isopentenyl diphosphate biosynthetic process, mevalonate pathway"/>
    <property type="evidence" value="ECO:0007669"/>
    <property type="project" value="InterPro"/>
</dbReference>
<name>B5RMN2_BORDL</name>
<dbReference type="PANTHER" id="PTHR10977">
    <property type="entry name" value="DIPHOSPHOMEVALONATE DECARBOXYLASE"/>
    <property type="match status" value="1"/>
</dbReference>
<dbReference type="GO" id="GO:0004163">
    <property type="term" value="F:diphosphomevalonate decarboxylase activity"/>
    <property type="evidence" value="ECO:0007669"/>
    <property type="project" value="UniProtKB-EC"/>
</dbReference>
<dbReference type="RefSeq" id="WP_012538427.1">
    <property type="nucleotide sequence ID" value="NC_011229.1"/>
</dbReference>
<evidence type="ECO:0000256" key="5">
    <source>
        <dbReference type="ARBA" id="ARBA00023239"/>
    </source>
</evidence>
<dbReference type="GO" id="GO:0005829">
    <property type="term" value="C:cytosol"/>
    <property type="evidence" value="ECO:0007669"/>
    <property type="project" value="InterPro"/>
</dbReference>
<evidence type="ECO:0000256" key="2">
    <source>
        <dbReference type="ARBA" id="ARBA00012296"/>
    </source>
</evidence>